<name>A0A841QI55_9PROT</name>
<gene>
    <name evidence="1" type="ORF">HNR55_002609</name>
</gene>
<accession>A0A841QI55</accession>
<evidence type="ECO:0000313" key="1">
    <source>
        <dbReference type="EMBL" id="MBB6458005.1"/>
    </source>
</evidence>
<keyword evidence="2" id="KW-1185">Reference proteome</keyword>
<dbReference type="Proteomes" id="UP000578000">
    <property type="component" value="Unassembled WGS sequence"/>
</dbReference>
<comment type="caution">
    <text evidence="1">The sequence shown here is derived from an EMBL/GenBank/DDBJ whole genome shotgun (WGS) entry which is preliminary data.</text>
</comment>
<evidence type="ECO:0000313" key="2">
    <source>
        <dbReference type="Proteomes" id="UP000578000"/>
    </source>
</evidence>
<protein>
    <recommendedName>
        <fullName evidence="3">Protein L</fullName>
    </recommendedName>
</protein>
<dbReference type="EMBL" id="JACHIE010000013">
    <property type="protein sequence ID" value="MBB6458005.1"/>
    <property type="molecule type" value="Genomic_DNA"/>
</dbReference>
<proteinExistence type="predicted"/>
<sequence length="78" mass="8250">MALYKDGGFLSQDFGSAFDANNASHPGTLAPYAGIYRCTGCGHEIAIACGHVMPPQNHHSHGLLSGPILWQLIVAAHH</sequence>
<reference evidence="1 2" key="1">
    <citation type="submission" date="2020-08" db="EMBL/GenBank/DDBJ databases">
        <title>Genomic Encyclopedia of Type Strains, Phase IV (KMG-IV): sequencing the most valuable type-strain genomes for metagenomic binning, comparative biology and taxonomic classification.</title>
        <authorList>
            <person name="Goeker M."/>
        </authorList>
    </citation>
    <scope>NUCLEOTIDE SEQUENCE [LARGE SCALE GENOMIC DNA]</scope>
    <source>
        <strain evidence="1 2">DSM 4491</strain>
    </source>
</reference>
<dbReference type="AlphaFoldDB" id="A0A841QI55"/>
<organism evidence="1 2">
    <name type="scientific">Acetobacter lovaniensis</name>
    <dbReference type="NCBI Taxonomy" id="104100"/>
    <lineage>
        <taxon>Bacteria</taxon>
        <taxon>Pseudomonadati</taxon>
        <taxon>Pseudomonadota</taxon>
        <taxon>Alphaproteobacteria</taxon>
        <taxon>Acetobacterales</taxon>
        <taxon>Acetobacteraceae</taxon>
        <taxon>Acetobacter</taxon>
    </lineage>
</organism>
<evidence type="ECO:0008006" key="3">
    <source>
        <dbReference type="Google" id="ProtNLM"/>
    </source>
</evidence>